<name>A0A136KJ76_9BACT</name>
<dbReference type="Gene3D" id="2.40.420.20">
    <property type="match status" value="1"/>
</dbReference>
<dbReference type="Proteomes" id="UP000070449">
    <property type="component" value="Unassembled WGS sequence"/>
</dbReference>
<feature type="transmembrane region" description="Helical" evidence="3">
    <location>
        <begin position="7"/>
        <end position="27"/>
    </location>
</feature>
<dbReference type="EMBL" id="JYPD01000017">
    <property type="protein sequence ID" value="KXK09495.1"/>
    <property type="molecule type" value="Genomic_DNA"/>
</dbReference>
<sequence length="302" mass="33851">MPIKISLKFVVSVLVLLAIFGSGYYLITNRSTSESLPEQSISKAEVRDIQALVEVDSNIAAAREYELFIPNNAKITKVNKQINDTVLEGDIILEYEMTSITNAKTTTKVEAPFASKIVKFEAKENEIWLSSLTPAFKLVEENKYIIKATINEIDILQIKPEQNVDIVFPAISRNEVFKGKVVNVGSYPEGTTGVISYLVEVEPLEVPDTILIGMSAELSIITDSKENVLSILENNLIEKGDSYFVKKINYQNTDKTEFEIVEQEVTIGLRTNRFVEVLSGLKENDEIVSPNFTTTRSFSFFN</sequence>
<evidence type="ECO:0000259" key="4">
    <source>
        <dbReference type="Pfam" id="PF25990"/>
    </source>
</evidence>
<protein>
    <submittedName>
        <fullName evidence="5">Macrolide export protein MacA</fullName>
    </submittedName>
</protein>
<gene>
    <name evidence="5" type="primary">macA</name>
    <name evidence="5" type="ORF">UZ20_WS6002000544</name>
</gene>
<dbReference type="InterPro" id="IPR050465">
    <property type="entry name" value="UPF0194_transport"/>
</dbReference>
<evidence type="ECO:0000256" key="3">
    <source>
        <dbReference type="SAM" id="Phobius"/>
    </source>
</evidence>
<keyword evidence="3" id="KW-1133">Transmembrane helix</keyword>
<keyword evidence="3" id="KW-0472">Membrane</keyword>
<reference evidence="5 6" key="1">
    <citation type="submission" date="2015-02" db="EMBL/GenBank/DDBJ databases">
        <title>Improved understanding of the partial-nitritation anammox process through 23 genomes representing the majority of the microbial community.</title>
        <authorList>
            <person name="Speth D.R."/>
            <person name="In T Zandt M."/>
            <person name="Guerrero Cruz S."/>
            <person name="Jetten M.S."/>
            <person name="Dutilh B.E."/>
        </authorList>
    </citation>
    <scope>NUCLEOTIDE SEQUENCE [LARGE SCALE GENOMIC DNA]</scope>
    <source>
        <strain evidence="5">OLB21</strain>
    </source>
</reference>
<accession>A0A136KJ76</accession>
<dbReference type="PANTHER" id="PTHR32347:SF23">
    <property type="entry name" value="BLL5650 PROTEIN"/>
    <property type="match status" value="1"/>
</dbReference>
<proteinExistence type="predicted"/>
<evidence type="ECO:0000256" key="2">
    <source>
        <dbReference type="ARBA" id="ARBA00023054"/>
    </source>
</evidence>
<keyword evidence="2" id="KW-0175">Coiled coil</keyword>
<dbReference type="GO" id="GO:0030313">
    <property type="term" value="C:cell envelope"/>
    <property type="evidence" value="ECO:0007669"/>
    <property type="project" value="UniProtKB-SubCell"/>
</dbReference>
<evidence type="ECO:0000313" key="6">
    <source>
        <dbReference type="Proteomes" id="UP000070449"/>
    </source>
</evidence>
<dbReference type="AlphaFoldDB" id="A0A136KJ76"/>
<dbReference type="Gene3D" id="2.40.30.170">
    <property type="match status" value="1"/>
</dbReference>
<keyword evidence="3" id="KW-0812">Transmembrane</keyword>
<organism evidence="5 6">
    <name type="scientific">candidate division WS6 bacterium OLB21</name>
    <dbReference type="NCBI Taxonomy" id="1617427"/>
    <lineage>
        <taxon>Bacteria</taxon>
        <taxon>Candidatus Dojkabacteria</taxon>
    </lineage>
</organism>
<dbReference type="Gene3D" id="2.40.50.100">
    <property type="match status" value="1"/>
</dbReference>
<feature type="domain" description="YknX-like beta-barrel" evidence="4">
    <location>
        <begin position="144"/>
        <end position="214"/>
    </location>
</feature>
<comment type="caution">
    <text evidence="5">The sequence shown here is derived from an EMBL/GenBank/DDBJ whole genome shotgun (WGS) entry which is preliminary data.</text>
</comment>
<evidence type="ECO:0000256" key="1">
    <source>
        <dbReference type="ARBA" id="ARBA00004196"/>
    </source>
</evidence>
<dbReference type="STRING" id="1617427.UZ20_WS6002000544"/>
<evidence type="ECO:0000313" key="5">
    <source>
        <dbReference type="EMBL" id="KXK09495.1"/>
    </source>
</evidence>
<dbReference type="InterPro" id="IPR058636">
    <property type="entry name" value="Beta-barrel_YknX"/>
</dbReference>
<comment type="subcellular location">
    <subcellularLocation>
        <location evidence="1">Cell envelope</location>
    </subcellularLocation>
</comment>
<dbReference type="Pfam" id="PF25990">
    <property type="entry name" value="Beta-barrel_YknX"/>
    <property type="match status" value="1"/>
</dbReference>
<dbReference type="PANTHER" id="PTHR32347">
    <property type="entry name" value="EFFLUX SYSTEM COMPONENT YKNX-RELATED"/>
    <property type="match status" value="1"/>
</dbReference>